<accession>D1AXE0</accession>
<dbReference type="KEGG" id="smf:Smon_0486"/>
<dbReference type="InterPro" id="IPR042189">
    <property type="entry name" value="RNA_pol_sigma_70_r1_1_sf"/>
</dbReference>
<evidence type="ECO:0000313" key="10">
    <source>
        <dbReference type="EMBL" id="ACZ00966.1"/>
    </source>
</evidence>
<evidence type="ECO:0000256" key="1">
    <source>
        <dbReference type="ARBA" id="ARBA00022490"/>
    </source>
</evidence>
<dbReference type="eggNOG" id="COG0568">
    <property type="taxonomic scope" value="Bacteria"/>
</dbReference>
<evidence type="ECO:0000259" key="8">
    <source>
        <dbReference type="PROSITE" id="PS00715"/>
    </source>
</evidence>
<dbReference type="Pfam" id="PF04539">
    <property type="entry name" value="Sigma70_r3"/>
    <property type="match status" value="1"/>
</dbReference>
<dbReference type="AlphaFoldDB" id="D1AXE0"/>
<dbReference type="InterPro" id="IPR014284">
    <property type="entry name" value="RNA_pol_sigma-70_dom"/>
</dbReference>
<keyword evidence="7" id="KW-0175">Coiled coil</keyword>
<dbReference type="InterPro" id="IPR013324">
    <property type="entry name" value="RNA_pol_sigma_r3/r4-like"/>
</dbReference>
<dbReference type="RefSeq" id="WP_012858523.1">
    <property type="nucleotide sequence ID" value="NC_013515.1"/>
</dbReference>
<evidence type="ECO:0000256" key="6">
    <source>
        <dbReference type="HAMAP-Rule" id="MF_00963"/>
    </source>
</evidence>
<dbReference type="InterPro" id="IPR007627">
    <property type="entry name" value="RNA_pol_sigma70_r2"/>
</dbReference>
<gene>
    <name evidence="6" type="primary">sigA</name>
    <name evidence="10" type="ordered locus">Smon_0486</name>
</gene>
<comment type="subcellular location">
    <subcellularLocation>
        <location evidence="6">Cytoplasm</location>
    </subcellularLocation>
</comment>
<dbReference type="EMBL" id="CP001779">
    <property type="protein sequence ID" value="ACZ00966.1"/>
    <property type="molecule type" value="Genomic_DNA"/>
</dbReference>
<dbReference type="InterPro" id="IPR007127">
    <property type="entry name" value="RNA_pol_sigma_70_r1_1"/>
</dbReference>
<dbReference type="Gene3D" id="1.10.220.120">
    <property type="entry name" value="Sigma-70 factor, region 1.1"/>
    <property type="match status" value="1"/>
</dbReference>
<evidence type="ECO:0000256" key="7">
    <source>
        <dbReference type="SAM" id="Coils"/>
    </source>
</evidence>
<dbReference type="CDD" id="cd06171">
    <property type="entry name" value="Sigma70_r4"/>
    <property type="match status" value="1"/>
</dbReference>
<dbReference type="PANTHER" id="PTHR30603:SF60">
    <property type="entry name" value="RNA POLYMERASE SIGMA FACTOR RPOD"/>
    <property type="match status" value="1"/>
</dbReference>
<feature type="domain" description="RNA polymerase sigma-70" evidence="9">
    <location>
        <begin position="339"/>
        <end position="365"/>
    </location>
</feature>
<evidence type="ECO:0000313" key="11">
    <source>
        <dbReference type="Proteomes" id="UP000002072"/>
    </source>
</evidence>
<keyword evidence="11" id="KW-1185">Reference proteome</keyword>
<dbReference type="Pfam" id="PF00140">
    <property type="entry name" value="Sigma70_r1_2"/>
    <property type="match status" value="1"/>
</dbReference>
<comment type="function">
    <text evidence="6">Sigma factors are initiation factors that promote the attachment of RNA polymerase to specific initiation sites and are then released. This sigma factor is the primary sigma factor during exponential growth.</text>
</comment>
<protein>
    <recommendedName>
        <fullName evidence="6">RNA polymerase sigma factor SigA</fullName>
    </recommendedName>
</protein>
<organism evidence="10 11">
    <name type="scientific">Streptobacillus moniliformis (strain ATCC 14647 / DSM 12112 / NCTC 10651 / 9901)</name>
    <dbReference type="NCBI Taxonomy" id="519441"/>
    <lineage>
        <taxon>Bacteria</taxon>
        <taxon>Fusobacteriati</taxon>
        <taxon>Fusobacteriota</taxon>
        <taxon>Fusobacteriia</taxon>
        <taxon>Fusobacteriales</taxon>
        <taxon>Leptotrichiaceae</taxon>
        <taxon>Streptobacillus</taxon>
    </lineage>
</organism>
<dbReference type="Gene3D" id="1.10.601.10">
    <property type="entry name" value="RNA Polymerase Primary Sigma Factor"/>
    <property type="match status" value="2"/>
</dbReference>
<dbReference type="SUPFAM" id="SSF88659">
    <property type="entry name" value="Sigma3 and sigma4 domains of RNA polymerase sigma factors"/>
    <property type="match status" value="2"/>
</dbReference>
<dbReference type="InterPro" id="IPR000943">
    <property type="entry name" value="RNA_pol_sigma70"/>
</dbReference>
<dbReference type="InterPro" id="IPR050239">
    <property type="entry name" value="Sigma-70_RNA_pol_init_factors"/>
</dbReference>
<dbReference type="InterPro" id="IPR036388">
    <property type="entry name" value="WH-like_DNA-bd_sf"/>
</dbReference>
<evidence type="ECO:0000256" key="4">
    <source>
        <dbReference type="ARBA" id="ARBA00023125"/>
    </source>
</evidence>
<dbReference type="GO" id="GO:0003677">
    <property type="term" value="F:DNA binding"/>
    <property type="evidence" value="ECO:0007669"/>
    <property type="project" value="UniProtKB-UniRule"/>
</dbReference>
<sequence>MAAKNIDLKESLSNLIKIAKEEKIISREEINKLMKNNFSQDKIEATFFKLQELNVEIVNKIADKNKSKKEIERNKKEELEINIDEKEVEALLNEDLTTVSESSDVDEPIKMYLREIGQIPLLKSEEEFELARRIGEGDERAKQQLMESNLRLVVSIAKKHTNRGLKLLDLIQEGNIGLMKAVEKFESDKGFKFSTYATWWIRQAITRAIADQGRTIRIPVHMIETINKIKKASRIHLQETGKEPTDDYLAEIVEMPVEKVKNILEMNQDPISLETPVGSEDDSELGDFVEDDKFLNPHEATVRSVLKEKLNDVLRKELNEREEQVLRLRYGLDDGAPKTLEEVGKIFDVTRERIRQIEVKAINKLKNIKKKKGLEDFRN</sequence>
<dbReference type="InterPro" id="IPR028630">
    <property type="entry name" value="Sigma70_RpoD"/>
</dbReference>
<dbReference type="GeneID" id="29673354"/>
<dbReference type="InterPro" id="IPR007630">
    <property type="entry name" value="RNA_pol_sigma70_r4"/>
</dbReference>
<dbReference type="PANTHER" id="PTHR30603">
    <property type="entry name" value="RNA POLYMERASE SIGMA FACTOR RPO"/>
    <property type="match status" value="1"/>
</dbReference>
<comment type="similarity">
    <text evidence="6">Belongs to the sigma-70 factor family. RpoD/SigA subfamily.</text>
</comment>
<name>D1AXE0_STRM9</name>
<dbReference type="InterPro" id="IPR007624">
    <property type="entry name" value="RNA_pol_sigma70_r3"/>
</dbReference>
<dbReference type="GO" id="GO:0005737">
    <property type="term" value="C:cytoplasm"/>
    <property type="evidence" value="ECO:0007669"/>
    <property type="project" value="UniProtKB-SubCell"/>
</dbReference>
<feature type="region of interest" description="Sigma-70 factor domain-3" evidence="6">
    <location>
        <begin position="224"/>
        <end position="300"/>
    </location>
</feature>
<dbReference type="InterPro" id="IPR009042">
    <property type="entry name" value="RNA_pol_sigma70_r1_2"/>
</dbReference>
<dbReference type="InterPro" id="IPR012760">
    <property type="entry name" value="RNA_pol_sigma_RpoD_C"/>
</dbReference>
<dbReference type="PROSITE" id="PS00715">
    <property type="entry name" value="SIGMA70_1"/>
    <property type="match status" value="1"/>
</dbReference>
<feature type="region of interest" description="Sigma-70 factor domain-2" evidence="6">
    <location>
        <begin position="145"/>
        <end position="215"/>
    </location>
</feature>
<keyword evidence="5 6" id="KW-0804">Transcription</keyword>
<dbReference type="FunFam" id="1.10.601.10:FF:000001">
    <property type="entry name" value="RNA polymerase sigma factor SigA"/>
    <property type="match status" value="1"/>
</dbReference>
<keyword evidence="1 6" id="KW-0963">Cytoplasm</keyword>
<dbReference type="PROSITE" id="PS00716">
    <property type="entry name" value="SIGMA70_2"/>
    <property type="match status" value="1"/>
</dbReference>
<evidence type="ECO:0000259" key="9">
    <source>
        <dbReference type="PROSITE" id="PS00716"/>
    </source>
</evidence>
<evidence type="ECO:0000256" key="3">
    <source>
        <dbReference type="ARBA" id="ARBA00023082"/>
    </source>
</evidence>
<dbReference type="OrthoDB" id="9809557at2"/>
<dbReference type="Pfam" id="PF03979">
    <property type="entry name" value="Sigma70_r1_1"/>
    <property type="match status" value="1"/>
</dbReference>
<feature type="coiled-coil region" evidence="7">
    <location>
        <begin position="16"/>
        <end position="94"/>
    </location>
</feature>
<keyword evidence="4 6" id="KW-0238">DNA-binding</keyword>
<dbReference type="NCBIfam" id="TIGR02937">
    <property type="entry name" value="sigma70-ECF"/>
    <property type="match status" value="1"/>
</dbReference>
<evidence type="ECO:0000256" key="2">
    <source>
        <dbReference type="ARBA" id="ARBA00023015"/>
    </source>
</evidence>
<comment type="subunit">
    <text evidence="6">Interacts transiently with the RNA polymerase catalytic core.</text>
</comment>
<feature type="domain" description="RNA polymerase sigma-70" evidence="8">
    <location>
        <begin position="169"/>
        <end position="182"/>
    </location>
</feature>
<keyword evidence="2 6" id="KW-0805">Transcription regulation</keyword>
<reference evidence="10 11" key="1">
    <citation type="journal article" date="2009" name="Stand. Genomic Sci.">
        <title>Complete genome sequence of Streptobacillus moniliformis type strain (9901T).</title>
        <authorList>
            <person name="Nolan M."/>
            <person name="Gronow S."/>
            <person name="Lapidus A."/>
            <person name="Ivanova N."/>
            <person name="Copeland A."/>
            <person name="Lucas S."/>
            <person name="Del Rio T.G."/>
            <person name="Chen F."/>
            <person name="Tice H."/>
            <person name="Pitluck S."/>
            <person name="Cheng J.F."/>
            <person name="Sims D."/>
            <person name="Meincke L."/>
            <person name="Bruce D."/>
            <person name="Goodwin L."/>
            <person name="Brettin T."/>
            <person name="Han C."/>
            <person name="Detter J.C."/>
            <person name="Ovchinikova G."/>
            <person name="Pati A."/>
            <person name="Mavromatis K."/>
            <person name="Mikhailova N."/>
            <person name="Chen A."/>
            <person name="Palaniappan K."/>
            <person name="Land M."/>
            <person name="Hauser L."/>
            <person name="Chang Y.J."/>
            <person name="Jeffries C.D."/>
            <person name="Rohde M."/>
            <person name="Sproer C."/>
            <person name="Goker M."/>
            <person name="Bristow J."/>
            <person name="Eisen J.A."/>
            <person name="Markowitz V."/>
            <person name="Hugenholtz P."/>
            <person name="Kyrpides N.C."/>
            <person name="Klenk H.P."/>
            <person name="Chain P."/>
        </authorList>
    </citation>
    <scope>NUCLEOTIDE SEQUENCE [LARGE SCALE GENOMIC DNA]</scope>
    <source>
        <strain evidence="11">ATCC 14647 / DSM 12112 / NCTC 10651 / 9901</strain>
    </source>
</reference>
<dbReference type="HOGENOM" id="CLU_014793_3_3_0"/>
<dbReference type="Proteomes" id="UP000002072">
    <property type="component" value="Chromosome"/>
</dbReference>
<dbReference type="HAMAP" id="MF_00963">
    <property type="entry name" value="Sigma70_RpoD_SigA"/>
    <property type="match status" value="1"/>
</dbReference>
<dbReference type="Pfam" id="PF04545">
    <property type="entry name" value="Sigma70_r4"/>
    <property type="match status" value="1"/>
</dbReference>
<dbReference type="NCBIfam" id="TIGR02393">
    <property type="entry name" value="RpoD_Cterm"/>
    <property type="match status" value="1"/>
</dbReference>
<dbReference type="SUPFAM" id="SSF88946">
    <property type="entry name" value="Sigma2 domain of RNA polymerase sigma factors"/>
    <property type="match status" value="1"/>
</dbReference>
<dbReference type="GO" id="GO:0016987">
    <property type="term" value="F:sigma factor activity"/>
    <property type="evidence" value="ECO:0007669"/>
    <property type="project" value="UniProtKB-UniRule"/>
</dbReference>
<dbReference type="Pfam" id="PF04542">
    <property type="entry name" value="Sigma70_r2"/>
    <property type="match status" value="1"/>
</dbReference>
<keyword evidence="3 6" id="KW-0731">Sigma factor</keyword>
<comment type="caution">
    <text evidence="6">Lacks conserved residue(s) required for the propagation of feature annotation.</text>
</comment>
<proteinExistence type="inferred from homology"/>
<dbReference type="STRING" id="519441.Smon_0486"/>
<dbReference type="Gene3D" id="1.10.10.10">
    <property type="entry name" value="Winged helix-like DNA-binding domain superfamily/Winged helix DNA-binding domain"/>
    <property type="match status" value="2"/>
</dbReference>
<feature type="short sequence motif" description="Interaction with polymerase core subunit RpoC" evidence="6">
    <location>
        <begin position="169"/>
        <end position="172"/>
    </location>
</feature>
<feature type="DNA-binding region" description="H-T-H motif" evidence="6">
    <location>
        <begin position="340"/>
        <end position="359"/>
    </location>
</feature>
<evidence type="ECO:0000256" key="5">
    <source>
        <dbReference type="ARBA" id="ARBA00023163"/>
    </source>
</evidence>
<dbReference type="PRINTS" id="PR00046">
    <property type="entry name" value="SIGMA70FCT"/>
</dbReference>
<dbReference type="InterPro" id="IPR013325">
    <property type="entry name" value="RNA_pol_sigma_r2"/>
</dbReference>
<dbReference type="GO" id="GO:0006352">
    <property type="term" value="P:DNA-templated transcription initiation"/>
    <property type="evidence" value="ECO:0007669"/>
    <property type="project" value="UniProtKB-UniRule"/>
</dbReference>